<dbReference type="InterPro" id="IPR001188">
    <property type="entry name" value="Sperm_putr-bd"/>
</dbReference>
<reference evidence="6" key="2">
    <citation type="submission" date="2014-03" db="EMBL/GenBank/DDBJ databases">
        <title>Candidatus Competibacter-lineage genomes retrieved from metagenomes reveal functional metabolic diversity.</title>
        <authorList>
            <person name="McIlroy S.J."/>
            <person name="Albertsen M."/>
            <person name="Andresen E.K."/>
            <person name="Saunders A.M."/>
            <person name="Kristiansen R."/>
            <person name="Stokholm-Bjerregaard M."/>
            <person name="Nielsen K.L."/>
            <person name="Nielsen P.H."/>
        </authorList>
    </citation>
    <scope>NUCLEOTIDE SEQUENCE</scope>
    <source>
        <strain evidence="6">Run_A_D11</strain>
    </source>
</reference>
<evidence type="ECO:0000256" key="4">
    <source>
        <dbReference type="ARBA" id="ARBA00022764"/>
    </source>
</evidence>
<keyword evidence="4 5" id="KW-0574">Periplasm</keyword>
<evidence type="ECO:0000256" key="1">
    <source>
        <dbReference type="ARBA" id="ARBA00004418"/>
    </source>
</evidence>
<dbReference type="EMBL" id="CBTJ020000027">
    <property type="protein sequence ID" value="CDI01942.1"/>
    <property type="molecule type" value="Genomic_DNA"/>
</dbReference>
<dbReference type="STRING" id="1400863.BN873_210163"/>
<name>W6M318_9GAMM</name>
<proteinExistence type="inferred from homology"/>
<keyword evidence="3" id="KW-0732">Signal</keyword>
<sequence length="353" mass="39201">MMLTAILGACDQAAPPPVSSSPSPSTPPLAQELIFYNWVDDIPPSVLNAFTEEYGVKIKYETFQSQEEAVENLQKGKVVDVVVLENDLLPPLIAANRLLPINFRQIPNFKNISANFRDLAADPGNRHSVPYYYGTSGLVVRTDLVGDSVKRWADLWDSRYAGKIGLRAQPTELITIALLSLGYPLGSEDENQLEAALQHLLELKKRAVFVEVEAGLAVARLLRGDVVILYGWAEDYQIAHASNPDVRYVLPAEGVPLWGENFVVPVTSSSPHTAEVFINFMLRPEIAAQLVTEKKYASANEAARPLLKPEIRDDPIIFPSVEILRRAHFYPPLSPAGKKRYDDVWQRFLAAGK</sequence>
<accession>W6M318</accession>
<dbReference type="Pfam" id="PF13416">
    <property type="entry name" value="SBP_bac_8"/>
    <property type="match status" value="1"/>
</dbReference>
<dbReference type="Gene3D" id="3.40.190.10">
    <property type="entry name" value="Periplasmic binding protein-like II"/>
    <property type="match status" value="2"/>
</dbReference>
<dbReference type="GO" id="GO:0042597">
    <property type="term" value="C:periplasmic space"/>
    <property type="evidence" value="ECO:0007669"/>
    <property type="project" value="UniProtKB-SubCell"/>
</dbReference>
<dbReference type="PANTHER" id="PTHR30222:SF17">
    <property type="entry name" value="SPERMIDINE_PUTRESCINE-BINDING PERIPLASMIC PROTEIN"/>
    <property type="match status" value="1"/>
</dbReference>
<reference evidence="6" key="1">
    <citation type="submission" date="2013-07" db="EMBL/GenBank/DDBJ databases">
        <authorList>
            <person name="McIlroy S."/>
        </authorList>
    </citation>
    <scope>NUCLEOTIDE SEQUENCE [LARGE SCALE GENOMIC DNA]</scope>
    <source>
        <strain evidence="6">Run_A_D11</strain>
    </source>
</reference>
<dbReference type="PIRSF" id="PIRSF019574">
    <property type="entry name" value="Periplasmic_polyamine_BP"/>
    <property type="match status" value="1"/>
</dbReference>
<dbReference type="RefSeq" id="WP_171820420.1">
    <property type="nucleotide sequence ID" value="NZ_CBTJ020000027.1"/>
</dbReference>
<evidence type="ECO:0000256" key="3">
    <source>
        <dbReference type="ARBA" id="ARBA00022729"/>
    </source>
</evidence>
<dbReference type="Proteomes" id="UP000035760">
    <property type="component" value="Unassembled WGS sequence"/>
</dbReference>
<comment type="similarity">
    <text evidence="5">Belongs to the bacterial solute-binding protein PotD/PotF family.</text>
</comment>
<organism evidence="6 7">
    <name type="scientific">Candidatus Competibacter denitrificans Run_A_D11</name>
    <dbReference type="NCBI Taxonomy" id="1400863"/>
    <lineage>
        <taxon>Bacteria</taxon>
        <taxon>Pseudomonadati</taxon>
        <taxon>Pseudomonadota</taxon>
        <taxon>Gammaproteobacteria</taxon>
        <taxon>Candidatus Competibacteraceae</taxon>
        <taxon>Candidatus Competibacter</taxon>
    </lineage>
</organism>
<dbReference type="SUPFAM" id="SSF53850">
    <property type="entry name" value="Periplasmic binding protein-like II"/>
    <property type="match status" value="1"/>
</dbReference>
<evidence type="ECO:0000313" key="7">
    <source>
        <dbReference type="Proteomes" id="UP000035760"/>
    </source>
</evidence>
<dbReference type="GO" id="GO:0015846">
    <property type="term" value="P:polyamine transport"/>
    <property type="evidence" value="ECO:0007669"/>
    <property type="project" value="InterPro"/>
</dbReference>
<keyword evidence="7" id="KW-1185">Reference proteome</keyword>
<evidence type="ECO:0000256" key="5">
    <source>
        <dbReference type="PIRNR" id="PIRNR019574"/>
    </source>
</evidence>
<comment type="subcellular location">
    <subcellularLocation>
        <location evidence="1 5">Periplasm</location>
    </subcellularLocation>
</comment>
<keyword evidence="2 5" id="KW-0813">Transport</keyword>
<dbReference type="PANTHER" id="PTHR30222">
    <property type="entry name" value="SPERMIDINE/PUTRESCINE-BINDING PERIPLASMIC PROTEIN"/>
    <property type="match status" value="1"/>
</dbReference>
<dbReference type="PRINTS" id="PR00909">
    <property type="entry name" value="SPERMDNBNDNG"/>
</dbReference>
<dbReference type="AlphaFoldDB" id="W6M318"/>
<evidence type="ECO:0000256" key="2">
    <source>
        <dbReference type="ARBA" id="ARBA00022448"/>
    </source>
</evidence>
<protein>
    <recommendedName>
        <fullName evidence="5">Putrescine-binding periplasmic protein</fullName>
    </recommendedName>
</protein>
<dbReference type="InterPro" id="IPR006059">
    <property type="entry name" value="SBP"/>
</dbReference>
<evidence type="ECO:0000313" key="6">
    <source>
        <dbReference type="EMBL" id="CDI01942.1"/>
    </source>
</evidence>
<comment type="function">
    <text evidence="5">Required for the activity of the bacterial periplasmic transport system of putrescine.</text>
</comment>
<gene>
    <name evidence="6" type="ORF">BN873_210163</name>
</gene>
<dbReference type="CDD" id="cd13590">
    <property type="entry name" value="PBP2_PotD_PotF_like"/>
    <property type="match status" value="1"/>
</dbReference>
<comment type="caution">
    <text evidence="6">The sequence shown here is derived from an EMBL/GenBank/DDBJ whole genome shotgun (WGS) entry which is preliminary data.</text>
</comment>
<dbReference type="GO" id="GO:0019808">
    <property type="term" value="F:polyamine binding"/>
    <property type="evidence" value="ECO:0007669"/>
    <property type="project" value="InterPro"/>
</dbReference>